<dbReference type="SUPFAM" id="SSF53850">
    <property type="entry name" value="Periplasmic binding protein-like II"/>
    <property type="match status" value="1"/>
</dbReference>
<protein>
    <submittedName>
        <fullName evidence="2">Tripartite tricarboxylate transporter family receptor</fullName>
    </submittedName>
</protein>
<dbReference type="PROSITE" id="PS51257">
    <property type="entry name" value="PROKAR_LIPOPROTEIN"/>
    <property type="match status" value="1"/>
</dbReference>
<dbReference type="EMBL" id="CDGG01000001">
    <property type="protein sequence ID" value="CEI83263.1"/>
    <property type="molecule type" value="Genomic_DNA"/>
</dbReference>
<keyword evidence="2" id="KW-0675">Receptor</keyword>
<name>A0A0A1MJK3_9BACI</name>
<evidence type="ECO:0000313" key="3">
    <source>
        <dbReference type="Proteomes" id="UP000040453"/>
    </source>
</evidence>
<gene>
    <name evidence="2" type="ORF">BN997_03168</name>
</gene>
<dbReference type="Gene3D" id="3.40.190.150">
    <property type="entry name" value="Bordetella uptake gene, domain 1"/>
    <property type="match status" value="1"/>
</dbReference>
<evidence type="ECO:0000313" key="2">
    <source>
        <dbReference type="EMBL" id="CEI83263.1"/>
    </source>
</evidence>
<comment type="similarity">
    <text evidence="1">Belongs to the UPF0065 (bug) family.</text>
</comment>
<dbReference type="Gene3D" id="3.40.190.10">
    <property type="entry name" value="Periplasmic binding protein-like II"/>
    <property type="match status" value="1"/>
</dbReference>
<dbReference type="InterPro" id="IPR042100">
    <property type="entry name" value="Bug_dom1"/>
</dbReference>
<keyword evidence="3" id="KW-1185">Reference proteome</keyword>
<sequence length="324" mass="35428">MKRLCLLFIGCILLAGCSENTSEGKGTFPEKNIEIIAPASPGGGWDRTARSAQRAMNADGTVEEDITVVNKPGGGGEVGWQYLMQQDAHFAALNSSLLITGPLLGQTELTHEEFTPLAMLSTEWLAVAVREDAGIDSGTELLEQLKEDPKSLVIGVSPSLGSGNHLAFVQAVIEYGIDPTELQFLVYSSGGDIMNALLGGHIDVTSNSLSDLSEQYLAGEVDILAVTSPERLDAFPDIPTWKEQGIDMEFPHWRGIMGPPGMSEEEIASWDLYLSEMVETEEWQTDLENNNLEEFYMNSEETKEFLQDQNEFFEGIVEDSGLTP</sequence>
<dbReference type="STRING" id="545501.BN997_03168"/>
<reference evidence="2 3" key="1">
    <citation type="submission" date="2014-11" db="EMBL/GenBank/DDBJ databases">
        <authorList>
            <person name="Urmite Genomes Urmite Genomes"/>
        </authorList>
    </citation>
    <scope>NUCLEOTIDE SEQUENCE [LARGE SCALE GENOMIC DNA]</scope>
    <source>
        <strain evidence="2 3">Oc5</strain>
    </source>
</reference>
<dbReference type="InterPro" id="IPR005064">
    <property type="entry name" value="BUG"/>
</dbReference>
<dbReference type="OrthoDB" id="9780943at2"/>
<dbReference type="PANTHER" id="PTHR42928">
    <property type="entry name" value="TRICARBOXYLATE-BINDING PROTEIN"/>
    <property type="match status" value="1"/>
</dbReference>
<organism evidence="2 3">
    <name type="scientific">Oceanobacillus oncorhynchi</name>
    <dbReference type="NCBI Taxonomy" id="545501"/>
    <lineage>
        <taxon>Bacteria</taxon>
        <taxon>Bacillati</taxon>
        <taxon>Bacillota</taxon>
        <taxon>Bacilli</taxon>
        <taxon>Bacillales</taxon>
        <taxon>Bacillaceae</taxon>
        <taxon>Oceanobacillus</taxon>
    </lineage>
</organism>
<dbReference type="CDD" id="cd07012">
    <property type="entry name" value="PBP2_Bug_TTT"/>
    <property type="match status" value="1"/>
</dbReference>
<dbReference type="RefSeq" id="WP_042533548.1">
    <property type="nucleotide sequence ID" value="NZ_CAXOIH010000024.1"/>
</dbReference>
<evidence type="ECO:0000256" key="1">
    <source>
        <dbReference type="ARBA" id="ARBA00006987"/>
    </source>
</evidence>
<dbReference type="AlphaFoldDB" id="A0A0A1MJK3"/>
<dbReference type="PANTHER" id="PTHR42928:SF3">
    <property type="entry name" value="UPF0065 PROTEIN YFLP"/>
    <property type="match status" value="1"/>
</dbReference>
<dbReference type="PIRSF" id="PIRSF017082">
    <property type="entry name" value="YflP"/>
    <property type="match status" value="1"/>
</dbReference>
<proteinExistence type="inferred from homology"/>
<dbReference type="Proteomes" id="UP000040453">
    <property type="component" value="Unassembled WGS sequence"/>
</dbReference>
<accession>A0A0A1MJK3</accession>
<dbReference type="Pfam" id="PF03401">
    <property type="entry name" value="TctC"/>
    <property type="match status" value="1"/>
</dbReference>